<reference evidence="5 6" key="1">
    <citation type="submission" date="2018-09" db="EMBL/GenBank/DDBJ databases">
        <authorList>
            <person name="Wang X."/>
            <person name="Du Z."/>
        </authorList>
    </citation>
    <scope>NUCLEOTIDE SEQUENCE [LARGE SCALE GENOMIC DNA]</scope>
    <source>
        <strain evidence="5 6">N3</strain>
    </source>
</reference>
<dbReference type="InterPro" id="IPR014710">
    <property type="entry name" value="RmlC-like_jellyroll"/>
</dbReference>
<comment type="caution">
    <text evidence="5">The sequence shown here is derived from an EMBL/GenBank/DDBJ whole genome shotgun (WGS) entry which is preliminary data.</text>
</comment>
<dbReference type="GO" id="GO:0008773">
    <property type="term" value="F:[protein-PII] uridylyltransferase activity"/>
    <property type="evidence" value="ECO:0007669"/>
    <property type="project" value="InterPro"/>
</dbReference>
<feature type="domain" description="CBS" evidence="4">
    <location>
        <begin position="176"/>
        <end position="234"/>
    </location>
</feature>
<evidence type="ECO:0000313" key="5">
    <source>
        <dbReference type="EMBL" id="RIW18663.1"/>
    </source>
</evidence>
<dbReference type="SUPFAM" id="SSF51206">
    <property type="entry name" value="cAMP-binding domain-like"/>
    <property type="match status" value="1"/>
</dbReference>
<dbReference type="CDD" id="cd00038">
    <property type="entry name" value="CAP_ED"/>
    <property type="match status" value="1"/>
</dbReference>
<dbReference type="SUPFAM" id="SSF54631">
    <property type="entry name" value="CBS-domain pair"/>
    <property type="match status" value="1"/>
</dbReference>
<organism evidence="5 6">
    <name type="scientific">Algoriphagus lacus</name>
    <dbReference type="NCBI Taxonomy" id="2056311"/>
    <lineage>
        <taxon>Bacteria</taxon>
        <taxon>Pseudomonadati</taxon>
        <taxon>Bacteroidota</taxon>
        <taxon>Cytophagia</taxon>
        <taxon>Cytophagales</taxon>
        <taxon>Cyclobacteriaceae</taxon>
        <taxon>Algoriphagus</taxon>
    </lineage>
</organism>
<feature type="domain" description="CBS" evidence="4">
    <location>
        <begin position="241"/>
        <end position="300"/>
    </location>
</feature>
<dbReference type="SMART" id="SM00116">
    <property type="entry name" value="CBS"/>
    <property type="match status" value="1"/>
</dbReference>
<dbReference type="CDD" id="cd05401">
    <property type="entry name" value="NT_GlnE_GlnD_like"/>
    <property type="match status" value="1"/>
</dbReference>
<dbReference type="AlphaFoldDB" id="A0A418PX72"/>
<dbReference type="InterPro" id="IPR000644">
    <property type="entry name" value="CBS_dom"/>
</dbReference>
<dbReference type="InterPro" id="IPR046342">
    <property type="entry name" value="CBS_dom_sf"/>
</dbReference>
<proteinExistence type="predicted"/>
<dbReference type="Pfam" id="PF00027">
    <property type="entry name" value="cNMP_binding"/>
    <property type="match status" value="1"/>
</dbReference>
<evidence type="ECO:0000256" key="1">
    <source>
        <dbReference type="ARBA" id="ARBA00023122"/>
    </source>
</evidence>
<dbReference type="InterPro" id="IPR018490">
    <property type="entry name" value="cNMP-bd_dom_sf"/>
</dbReference>
<name>A0A418PX72_9BACT</name>
<dbReference type="Gene3D" id="3.10.580.10">
    <property type="entry name" value="CBS-domain"/>
    <property type="match status" value="1"/>
</dbReference>
<dbReference type="Pfam" id="PF00571">
    <property type="entry name" value="CBS"/>
    <property type="match status" value="2"/>
</dbReference>
<evidence type="ECO:0000256" key="2">
    <source>
        <dbReference type="PROSITE-ProRule" id="PRU00703"/>
    </source>
</evidence>
<dbReference type="Proteomes" id="UP000283522">
    <property type="component" value="Unassembled WGS sequence"/>
</dbReference>
<dbReference type="PROSITE" id="PS51371">
    <property type="entry name" value="CBS"/>
    <property type="match status" value="2"/>
</dbReference>
<dbReference type="RefSeq" id="WP_119476140.1">
    <property type="nucleotide sequence ID" value="NZ_QXML01000001.1"/>
</dbReference>
<dbReference type="OrthoDB" id="9810963at2"/>
<dbReference type="PANTHER" id="PTHR43080:SF2">
    <property type="entry name" value="CBS DOMAIN-CONTAINING PROTEIN"/>
    <property type="match status" value="1"/>
</dbReference>
<dbReference type="EMBL" id="QXML01000001">
    <property type="protein sequence ID" value="RIW18663.1"/>
    <property type="molecule type" value="Genomic_DNA"/>
</dbReference>
<dbReference type="InterPro" id="IPR018821">
    <property type="entry name" value="DUF294_put_nucleoTrafse_sb-bd"/>
</dbReference>
<dbReference type="Pfam" id="PF10335">
    <property type="entry name" value="DUF294_C"/>
    <property type="match status" value="1"/>
</dbReference>
<feature type="domain" description="Cyclic nucleotide-binding" evidence="3">
    <location>
        <begin position="18"/>
        <end position="121"/>
    </location>
</feature>
<sequence>MANVIVNRVAEFLRRFPPFSFLGKDDLASVARSVEVLYLEKGEILFRQGEAAQPHFFVLKEGTIHLVQNSVQGEEIREVCDEGDVFGVLALLGKRPYLLTSKVIENSLIYAIPVAVFEKILEENSRVALFFAAGFAAGQVVVRQDLSHGQKARGEFKNTSGDHSLMIFSDQSEVKVSEKVVSCAPEASIHQASKLMAEAQVSSIIICDDQGFPKGIVTDKDLRNRVLASGISPQQPVSSVMTSPVITRKKQDGFSDLYLTMIRNRLHHLVLTNDGSDQSPVCGIISDHDIFLSMGNSPAVLIHGLINTVEVSEMRKIRDRAEQMLRYYLENEVSMEFVSSVMTEINDVIIRQALALVQNQLLSDYPEMATVRFCFLSMGSEGREEQLLRTDLDNAILYEDVTAELHDKAAEYFLKLGEGIVEVLLACGFDPCPGKIMASNPEWVQPLSVWKKYFSEWILHPSPEALVKVSIFFDYRAVAGSKTLAEELTHHIYQEIGNKQIFLNFLAQNALTNPPPLGFFKDFMVEKSGEHRDQFDIKARAMLPLTDLARLLVLSHQVVGINNTFRRFEKLAELEPNYAELFAQAGKAYEILMRMRALEGLQNQNSGRYIQPKSLGKLQRQLLKNTFSPISELQEIVNIRFQLDYFRK</sequence>
<keyword evidence="1 2" id="KW-0129">CBS domain</keyword>
<dbReference type="Pfam" id="PF03445">
    <property type="entry name" value="DUF294"/>
    <property type="match status" value="1"/>
</dbReference>
<dbReference type="InterPro" id="IPR005105">
    <property type="entry name" value="GlnD_Uridyltrans_N"/>
</dbReference>
<dbReference type="PANTHER" id="PTHR43080">
    <property type="entry name" value="CBS DOMAIN-CONTAINING PROTEIN CBSX3, MITOCHONDRIAL"/>
    <property type="match status" value="1"/>
</dbReference>
<protein>
    <submittedName>
        <fullName evidence="5">CBS domain-containing protein</fullName>
    </submittedName>
</protein>
<accession>A0A418PX72</accession>
<dbReference type="InterPro" id="IPR051257">
    <property type="entry name" value="Diverse_CBS-Domain"/>
</dbReference>
<dbReference type="SMART" id="SM00100">
    <property type="entry name" value="cNMP"/>
    <property type="match status" value="1"/>
</dbReference>
<dbReference type="Gene3D" id="3.30.460.10">
    <property type="entry name" value="Beta Polymerase, domain 2"/>
    <property type="match status" value="1"/>
</dbReference>
<keyword evidence="6" id="KW-1185">Reference proteome</keyword>
<dbReference type="PROSITE" id="PS50042">
    <property type="entry name" value="CNMP_BINDING_3"/>
    <property type="match status" value="1"/>
</dbReference>
<dbReference type="SUPFAM" id="SSF81301">
    <property type="entry name" value="Nucleotidyltransferase"/>
    <property type="match status" value="1"/>
</dbReference>
<dbReference type="InterPro" id="IPR000595">
    <property type="entry name" value="cNMP-bd_dom"/>
</dbReference>
<evidence type="ECO:0000259" key="3">
    <source>
        <dbReference type="PROSITE" id="PS50042"/>
    </source>
</evidence>
<dbReference type="InterPro" id="IPR043519">
    <property type="entry name" value="NT_sf"/>
</dbReference>
<dbReference type="CDD" id="cd04587">
    <property type="entry name" value="CBS_pair_CAP-ED_NT_Pol-beta-like_DUF294_assoc"/>
    <property type="match status" value="1"/>
</dbReference>
<gene>
    <name evidence="5" type="ORF">D0X99_02985</name>
</gene>
<dbReference type="Gene3D" id="2.60.120.10">
    <property type="entry name" value="Jelly Rolls"/>
    <property type="match status" value="1"/>
</dbReference>
<evidence type="ECO:0000313" key="6">
    <source>
        <dbReference type="Proteomes" id="UP000283522"/>
    </source>
</evidence>
<evidence type="ECO:0000259" key="4">
    <source>
        <dbReference type="PROSITE" id="PS51371"/>
    </source>
</evidence>